<dbReference type="EMBL" id="SNRW01014785">
    <property type="protein sequence ID" value="KAA6371095.1"/>
    <property type="molecule type" value="Genomic_DNA"/>
</dbReference>
<proteinExistence type="predicted"/>
<comment type="caution">
    <text evidence="1">The sequence shown here is derived from an EMBL/GenBank/DDBJ whole genome shotgun (WGS) entry which is preliminary data.</text>
</comment>
<gene>
    <name evidence="1" type="ORF">EZS28_033378</name>
</gene>
<accession>A0A5J4UMV3</accession>
<dbReference type="Proteomes" id="UP000324800">
    <property type="component" value="Unassembled WGS sequence"/>
</dbReference>
<evidence type="ECO:0000313" key="2">
    <source>
        <dbReference type="Proteomes" id="UP000324800"/>
    </source>
</evidence>
<organism evidence="1 2">
    <name type="scientific">Streblomastix strix</name>
    <dbReference type="NCBI Taxonomy" id="222440"/>
    <lineage>
        <taxon>Eukaryota</taxon>
        <taxon>Metamonada</taxon>
        <taxon>Preaxostyla</taxon>
        <taxon>Oxymonadida</taxon>
        <taxon>Streblomastigidae</taxon>
        <taxon>Streblomastix</taxon>
    </lineage>
</organism>
<sequence>MKSKTRYSSRFHERYEHKNQQKLKNALLTCQFRSYSNGYPPHIHELNVGNAVKVCRLQVTEPRKLKDNHEGDWLLKLVQTASLSELASSIAFGIVHDNETYQEDGEWAGVRAELPERRPRAADKFMLNKADTCAQAAYIPRGAGPVRVHAWVLRAVIPAAFGQAS</sequence>
<evidence type="ECO:0000313" key="1">
    <source>
        <dbReference type="EMBL" id="KAA6371095.1"/>
    </source>
</evidence>
<name>A0A5J4UMV3_9EUKA</name>
<protein>
    <submittedName>
        <fullName evidence="1">Uncharacterized protein</fullName>
    </submittedName>
</protein>
<reference evidence="1 2" key="1">
    <citation type="submission" date="2019-03" db="EMBL/GenBank/DDBJ databases">
        <title>Single cell metagenomics reveals metabolic interactions within the superorganism composed of flagellate Streblomastix strix and complex community of Bacteroidetes bacteria on its surface.</title>
        <authorList>
            <person name="Treitli S.C."/>
            <person name="Kolisko M."/>
            <person name="Husnik F."/>
            <person name="Keeling P."/>
            <person name="Hampl V."/>
        </authorList>
    </citation>
    <scope>NUCLEOTIDE SEQUENCE [LARGE SCALE GENOMIC DNA]</scope>
    <source>
        <strain evidence="1">ST1C</strain>
    </source>
</reference>
<dbReference type="AlphaFoldDB" id="A0A5J4UMV3"/>